<feature type="region of interest" description="Disordered" evidence="1">
    <location>
        <begin position="149"/>
        <end position="169"/>
    </location>
</feature>
<keyword evidence="3" id="KW-1185">Reference proteome</keyword>
<accession>A0AAD7B8D7</accession>
<evidence type="ECO:0000256" key="1">
    <source>
        <dbReference type="SAM" id="MobiDB-lite"/>
    </source>
</evidence>
<dbReference type="AlphaFoldDB" id="A0AAD7B8D7"/>
<protein>
    <submittedName>
        <fullName evidence="2">Uncharacterized protein</fullName>
    </submittedName>
</protein>
<dbReference type="EMBL" id="JARKIE010000915">
    <property type="protein sequence ID" value="KAJ7612971.1"/>
    <property type="molecule type" value="Genomic_DNA"/>
</dbReference>
<evidence type="ECO:0000313" key="2">
    <source>
        <dbReference type="EMBL" id="KAJ7612971.1"/>
    </source>
</evidence>
<proteinExistence type="predicted"/>
<organism evidence="2 3">
    <name type="scientific">Mycena rosella</name>
    <name type="common">Pink bonnet</name>
    <name type="synonym">Agaricus rosellus</name>
    <dbReference type="NCBI Taxonomy" id="1033263"/>
    <lineage>
        <taxon>Eukaryota</taxon>
        <taxon>Fungi</taxon>
        <taxon>Dikarya</taxon>
        <taxon>Basidiomycota</taxon>
        <taxon>Agaricomycotina</taxon>
        <taxon>Agaricomycetes</taxon>
        <taxon>Agaricomycetidae</taxon>
        <taxon>Agaricales</taxon>
        <taxon>Marasmiineae</taxon>
        <taxon>Mycenaceae</taxon>
        <taxon>Mycena</taxon>
    </lineage>
</organism>
<reference evidence="2" key="1">
    <citation type="submission" date="2023-03" db="EMBL/GenBank/DDBJ databases">
        <title>Massive genome expansion in bonnet fungi (Mycena s.s.) driven by repeated elements and novel gene families across ecological guilds.</title>
        <authorList>
            <consortium name="Lawrence Berkeley National Laboratory"/>
            <person name="Harder C.B."/>
            <person name="Miyauchi S."/>
            <person name="Viragh M."/>
            <person name="Kuo A."/>
            <person name="Thoen E."/>
            <person name="Andreopoulos B."/>
            <person name="Lu D."/>
            <person name="Skrede I."/>
            <person name="Drula E."/>
            <person name="Henrissat B."/>
            <person name="Morin E."/>
            <person name="Kohler A."/>
            <person name="Barry K."/>
            <person name="LaButti K."/>
            <person name="Morin E."/>
            <person name="Salamov A."/>
            <person name="Lipzen A."/>
            <person name="Mereny Z."/>
            <person name="Hegedus B."/>
            <person name="Baldrian P."/>
            <person name="Stursova M."/>
            <person name="Weitz H."/>
            <person name="Taylor A."/>
            <person name="Grigoriev I.V."/>
            <person name="Nagy L.G."/>
            <person name="Martin F."/>
            <person name="Kauserud H."/>
        </authorList>
    </citation>
    <scope>NUCLEOTIDE SEQUENCE</scope>
    <source>
        <strain evidence="2">CBHHK067</strain>
    </source>
</reference>
<evidence type="ECO:0000313" key="3">
    <source>
        <dbReference type="Proteomes" id="UP001221757"/>
    </source>
</evidence>
<dbReference type="Proteomes" id="UP001221757">
    <property type="component" value="Unassembled WGS sequence"/>
</dbReference>
<gene>
    <name evidence="2" type="ORF">B0H17DRAFT_1220874</name>
</gene>
<name>A0AAD7B8D7_MYCRO</name>
<comment type="caution">
    <text evidence="2">The sequence shown here is derived from an EMBL/GenBank/DDBJ whole genome shotgun (WGS) entry which is preliminary data.</text>
</comment>
<sequence>MSDEKHTVPLFDLAVLDAYLKDRGVAVDTSDIDTIVHNARVDDERFHIELVESIIHATIEQCGWLTRGIRMIESAQDSIEHRRSEALADINALNTVNSLRFNLIKEFTFVNLILPHTRAYHNTSARRDVDAFQRLPHISRGRILLSGVMSNSNQNDDAPRDASPTPDDAQLTTARWHTAIDALAAASKAPGLPPDVAGMVANSYRESVDRWDSYSEAKWIKGAAEIAAFNKDTMDLVVAHLNAKRRVLPSLEAAIEVQKRKLALATRALGAAQDILVAEHAHRVPPDS</sequence>